<evidence type="ECO:0000313" key="3">
    <source>
        <dbReference type="Proteomes" id="UP001175000"/>
    </source>
</evidence>
<accession>A0AA39TP87</accession>
<gene>
    <name evidence="2" type="ORF">B0T14DRAFT_531754</name>
</gene>
<protein>
    <submittedName>
        <fullName evidence="2">Uncharacterized protein</fullName>
    </submittedName>
</protein>
<feature type="compositionally biased region" description="Low complexity" evidence="1">
    <location>
        <begin position="129"/>
        <end position="145"/>
    </location>
</feature>
<feature type="compositionally biased region" description="Polar residues" evidence="1">
    <location>
        <begin position="57"/>
        <end position="66"/>
    </location>
</feature>
<evidence type="ECO:0000313" key="2">
    <source>
        <dbReference type="EMBL" id="KAK0612186.1"/>
    </source>
</evidence>
<feature type="compositionally biased region" description="Basic and acidic residues" evidence="1">
    <location>
        <begin position="91"/>
        <end position="102"/>
    </location>
</feature>
<reference evidence="2" key="1">
    <citation type="submission" date="2023-06" db="EMBL/GenBank/DDBJ databases">
        <title>Genome-scale phylogeny and comparative genomics of the fungal order Sordariales.</title>
        <authorList>
            <consortium name="Lawrence Berkeley National Laboratory"/>
            <person name="Hensen N."/>
            <person name="Bonometti L."/>
            <person name="Westerberg I."/>
            <person name="Brannstrom I.O."/>
            <person name="Guillou S."/>
            <person name="Cros-Aarteil S."/>
            <person name="Calhoun S."/>
            <person name="Haridas S."/>
            <person name="Kuo A."/>
            <person name="Mondo S."/>
            <person name="Pangilinan J."/>
            <person name="Riley R."/>
            <person name="Labutti K."/>
            <person name="Andreopoulos B."/>
            <person name="Lipzen A."/>
            <person name="Chen C."/>
            <person name="Yanf M."/>
            <person name="Daum C."/>
            <person name="Ng V."/>
            <person name="Clum A."/>
            <person name="Steindorff A."/>
            <person name="Ohm R."/>
            <person name="Martin F."/>
            <person name="Silar P."/>
            <person name="Natvig D."/>
            <person name="Lalanne C."/>
            <person name="Gautier V."/>
            <person name="Ament-Velasquez S.L."/>
            <person name="Kruys A."/>
            <person name="Hutchinson M.I."/>
            <person name="Powell A.J."/>
            <person name="Barry K."/>
            <person name="Miller A.N."/>
            <person name="Grigoriev I.V."/>
            <person name="Debuchy R."/>
            <person name="Gladieux P."/>
            <person name="Thoren M.H."/>
            <person name="Johannesson H."/>
        </authorList>
    </citation>
    <scope>NUCLEOTIDE SEQUENCE</scope>
    <source>
        <strain evidence="2">CBS 606.72</strain>
    </source>
</reference>
<keyword evidence="3" id="KW-1185">Reference proteome</keyword>
<dbReference type="Proteomes" id="UP001175000">
    <property type="component" value="Unassembled WGS sequence"/>
</dbReference>
<feature type="region of interest" description="Disordered" evidence="1">
    <location>
        <begin position="1"/>
        <end position="145"/>
    </location>
</feature>
<proteinExistence type="predicted"/>
<dbReference type="AlphaFoldDB" id="A0AA39TP87"/>
<evidence type="ECO:0000256" key="1">
    <source>
        <dbReference type="SAM" id="MobiDB-lite"/>
    </source>
</evidence>
<dbReference type="EMBL" id="JAULSU010000007">
    <property type="protein sequence ID" value="KAK0612186.1"/>
    <property type="molecule type" value="Genomic_DNA"/>
</dbReference>
<comment type="caution">
    <text evidence="2">The sequence shown here is derived from an EMBL/GenBank/DDBJ whole genome shotgun (WGS) entry which is preliminary data.</text>
</comment>
<organism evidence="2 3">
    <name type="scientific">Immersiella caudata</name>
    <dbReference type="NCBI Taxonomy" id="314043"/>
    <lineage>
        <taxon>Eukaryota</taxon>
        <taxon>Fungi</taxon>
        <taxon>Dikarya</taxon>
        <taxon>Ascomycota</taxon>
        <taxon>Pezizomycotina</taxon>
        <taxon>Sordariomycetes</taxon>
        <taxon>Sordariomycetidae</taxon>
        <taxon>Sordariales</taxon>
        <taxon>Lasiosphaeriaceae</taxon>
        <taxon>Immersiella</taxon>
    </lineage>
</organism>
<name>A0AA39TP87_9PEZI</name>
<sequence>MSSIQDYFDAADNWERPRAASTNTPRHPPSASRTARHASSPGQRGPARSSREVREYPSSSQTSQSAARPPLPLQTTRGPRRSAQQNALPRLPHETPSRHTRDPYILARVDQERDELPPPPYEPLPSRTSISASQAAPPVPASSGATRASLEGMMAGLEVVEPPPISGWVVGTGPFIVHGTCLLTFLLSVCKTSETTTP</sequence>
<feature type="compositionally biased region" description="Polar residues" evidence="1">
    <location>
        <begin position="73"/>
        <end position="87"/>
    </location>
</feature>